<dbReference type="Proteomes" id="UP000094070">
    <property type="component" value="Unassembled WGS sequence"/>
</dbReference>
<organism evidence="1 2">
    <name type="scientific">Vibrio rumoiensis 1S-45</name>
    <dbReference type="NCBI Taxonomy" id="1188252"/>
    <lineage>
        <taxon>Bacteria</taxon>
        <taxon>Pseudomonadati</taxon>
        <taxon>Pseudomonadota</taxon>
        <taxon>Gammaproteobacteria</taxon>
        <taxon>Vibrionales</taxon>
        <taxon>Vibrionaceae</taxon>
        <taxon>Vibrio</taxon>
    </lineage>
</organism>
<evidence type="ECO:0000313" key="2">
    <source>
        <dbReference type="Proteomes" id="UP000094070"/>
    </source>
</evidence>
<dbReference type="Pfam" id="PF19795">
    <property type="entry name" value="DUF6279"/>
    <property type="match status" value="1"/>
</dbReference>
<proteinExistence type="predicted"/>
<dbReference type="EMBL" id="AJYK02000058">
    <property type="protein sequence ID" value="OEF25762.1"/>
    <property type="molecule type" value="Genomic_DNA"/>
</dbReference>
<accession>A0A1E5E2L0</accession>
<sequence length="82" mass="9732">MVLMSLSACSSTQFFYDRLDWMVAQYVDRYVTLNDDQESQLKQSVNDVKQWHREHQLPQYIDNIDHLLTLKPSEANAEKVQQ</sequence>
<dbReference type="STRING" id="1188252.A1QC_08320"/>
<gene>
    <name evidence="1" type="ORF">A1QC_08320</name>
</gene>
<dbReference type="AlphaFoldDB" id="A0A1E5E2L0"/>
<comment type="caution">
    <text evidence="1">The sequence shown here is derived from an EMBL/GenBank/DDBJ whole genome shotgun (WGS) entry which is preliminary data.</text>
</comment>
<keyword evidence="2" id="KW-1185">Reference proteome</keyword>
<protein>
    <submittedName>
        <fullName evidence="1">Uncharacterized protein</fullName>
    </submittedName>
</protein>
<name>A0A1E5E2L0_9VIBR</name>
<reference evidence="1 2" key="1">
    <citation type="journal article" date="2012" name="Science">
        <title>Ecological populations of bacteria act as socially cohesive units of antibiotic production and resistance.</title>
        <authorList>
            <person name="Cordero O.X."/>
            <person name="Wildschutte H."/>
            <person name="Kirkup B."/>
            <person name="Proehl S."/>
            <person name="Ngo L."/>
            <person name="Hussain F."/>
            <person name="Le Roux F."/>
            <person name="Mincer T."/>
            <person name="Polz M.F."/>
        </authorList>
    </citation>
    <scope>NUCLEOTIDE SEQUENCE [LARGE SCALE GENOMIC DNA]</scope>
    <source>
        <strain evidence="1 2">1S-45</strain>
    </source>
</reference>
<evidence type="ECO:0000313" key="1">
    <source>
        <dbReference type="EMBL" id="OEF25762.1"/>
    </source>
</evidence>